<dbReference type="EMBL" id="FQXM01000024">
    <property type="protein sequence ID" value="SHH95437.1"/>
    <property type="molecule type" value="Genomic_DNA"/>
</dbReference>
<dbReference type="STRING" id="1121316.SAMN02745207_03394"/>
<dbReference type="AlphaFoldDB" id="A0A1M5X6H9"/>
<reference evidence="8 9" key="1">
    <citation type="submission" date="2016-11" db="EMBL/GenBank/DDBJ databases">
        <authorList>
            <person name="Jaros S."/>
            <person name="Januszkiewicz K."/>
            <person name="Wedrychowicz H."/>
        </authorList>
    </citation>
    <scope>NUCLEOTIDE SEQUENCE [LARGE SCALE GENOMIC DNA]</scope>
    <source>
        <strain evidence="8 9">DSM 8605</strain>
    </source>
</reference>
<dbReference type="GO" id="GO:0005886">
    <property type="term" value="C:plasma membrane"/>
    <property type="evidence" value="ECO:0007669"/>
    <property type="project" value="UniProtKB-SubCell"/>
</dbReference>
<comment type="subcellular location">
    <subcellularLocation>
        <location evidence="1">Cell membrane</location>
        <topology evidence="1">Multi-pass membrane protein</topology>
    </subcellularLocation>
</comment>
<feature type="transmembrane region" description="Helical" evidence="6">
    <location>
        <begin position="104"/>
        <end position="121"/>
    </location>
</feature>
<evidence type="ECO:0000313" key="8">
    <source>
        <dbReference type="EMBL" id="SHH95437.1"/>
    </source>
</evidence>
<dbReference type="Gene3D" id="1.20.81.30">
    <property type="entry name" value="Type II secretion system (T2SS), domain F"/>
    <property type="match status" value="1"/>
</dbReference>
<evidence type="ECO:0000259" key="7">
    <source>
        <dbReference type="Pfam" id="PF00482"/>
    </source>
</evidence>
<feature type="domain" description="Type II secretion system protein GspF" evidence="7">
    <location>
        <begin position="165"/>
        <end position="291"/>
    </location>
</feature>
<dbReference type="InterPro" id="IPR042094">
    <property type="entry name" value="T2SS_GspF_sf"/>
</dbReference>
<dbReference type="Pfam" id="PF00482">
    <property type="entry name" value="T2SSF"/>
    <property type="match status" value="1"/>
</dbReference>
<evidence type="ECO:0000256" key="2">
    <source>
        <dbReference type="ARBA" id="ARBA00022475"/>
    </source>
</evidence>
<sequence length="304" mass="34897">MIVIFFLLTMVLFSLYVVLKIFEINTKTKKRIKTFINTEKSIYIKEETKSKDNVKEIMEYLRDKFNIYFGKKISSNEEQSIDKKLTQAGNPFGMSTIDFHIIKIGLRVLLPVIFALYGRLLDVGFGGVIVLAVIGLSLAIVIPNYYLNIKIRKRYKQAIRELPDFLDILTVCLEAGLGFDSALSKVISKKTGVLSSEFHICLEEIRLGKTKKEALTRVKERLDFDEFRSLINSILQAEKLGISFVKIFRVRSQEEREKRKQRAEEAAMKAPIKILFPLVLFIFPSLFIVLLGPAIIQLISEFSK</sequence>
<evidence type="ECO:0000256" key="5">
    <source>
        <dbReference type="ARBA" id="ARBA00023136"/>
    </source>
</evidence>
<protein>
    <submittedName>
        <fullName evidence="8">Tight adherence protein C</fullName>
    </submittedName>
</protein>
<dbReference type="PANTHER" id="PTHR35007:SF2">
    <property type="entry name" value="PILUS ASSEMBLE PROTEIN"/>
    <property type="match status" value="1"/>
</dbReference>
<evidence type="ECO:0000256" key="6">
    <source>
        <dbReference type="SAM" id="Phobius"/>
    </source>
</evidence>
<accession>A0A1M5X6H9</accession>
<proteinExistence type="predicted"/>
<feature type="transmembrane region" description="Helical" evidence="6">
    <location>
        <begin position="6"/>
        <end position="22"/>
    </location>
</feature>
<feature type="transmembrane region" description="Helical" evidence="6">
    <location>
        <begin position="127"/>
        <end position="147"/>
    </location>
</feature>
<dbReference type="RefSeq" id="WP_200801494.1">
    <property type="nucleotide sequence ID" value="NZ_FQXM01000024.1"/>
</dbReference>
<name>A0A1M5X6H9_9CLOT</name>
<dbReference type="Proteomes" id="UP000184447">
    <property type="component" value="Unassembled WGS sequence"/>
</dbReference>
<organism evidence="8 9">
    <name type="scientific">Clostridium grantii DSM 8605</name>
    <dbReference type="NCBI Taxonomy" id="1121316"/>
    <lineage>
        <taxon>Bacteria</taxon>
        <taxon>Bacillati</taxon>
        <taxon>Bacillota</taxon>
        <taxon>Clostridia</taxon>
        <taxon>Eubacteriales</taxon>
        <taxon>Clostridiaceae</taxon>
        <taxon>Clostridium</taxon>
    </lineage>
</organism>
<gene>
    <name evidence="8" type="ORF">SAMN02745207_03394</name>
</gene>
<keyword evidence="9" id="KW-1185">Reference proteome</keyword>
<dbReference type="PANTHER" id="PTHR35007">
    <property type="entry name" value="INTEGRAL MEMBRANE PROTEIN-RELATED"/>
    <property type="match status" value="1"/>
</dbReference>
<feature type="transmembrane region" description="Helical" evidence="6">
    <location>
        <begin position="274"/>
        <end position="299"/>
    </location>
</feature>
<evidence type="ECO:0000256" key="3">
    <source>
        <dbReference type="ARBA" id="ARBA00022692"/>
    </source>
</evidence>
<evidence type="ECO:0000256" key="1">
    <source>
        <dbReference type="ARBA" id="ARBA00004651"/>
    </source>
</evidence>
<keyword evidence="5 6" id="KW-0472">Membrane</keyword>
<dbReference type="InterPro" id="IPR018076">
    <property type="entry name" value="T2SS_GspF_dom"/>
</dbReference>
<keyword evidence="2" id="KW-1003">Cell membrane</keyword>
<evidence type="ECO:0000256" key="4">
    <source>
        <dbReference type="ARBA" id="ARBA00022989"/>
    </source>
</evidence>
<keyword evidence="4 6" id="KW-1133">Transmembrane helix</keyword>
<evidence type="ECO:0000313" key="9">
    <source>
        <dbReference type="Proteomes" id="UP000184447"/>
    </source>
</evidence>
<keyword evidence="3 6" id="KW-0812">Transmembrane</keyword>